<dbReference type="Pfam" id="PF02798">
    <property type="entry name" value="GST_N"/>
    <property type="match status" value="1"/>
</dbReference>
<dbReference type="AlphaFoldDB" id="A0A1I7M250"/>
<dbReference type="Proteomes" id="UP000199391">
    <property type="component" value="Unassembled WGS sequence"/>
</dbReference>
<dbReference type="EMBL" id="FPBO01000048">
    <property type="protein sequence ID" value="SFV15890.1"/>
    <property type="molecule type" value="Genomic_DNA"/>
</dbReference>
<dbReference type="PANTHER" id="PTHR44051">
    <property type="entry name" value="GLUTATHIONE S-TRANSFERASE-RELATED"/>
    <property type="match status" value="1"/>
</dbReference>
<dbReference type="InterPro" id="IPR036282">
    <property type="entry name" value="Glutathione-S-Trfase_C_sf"/>
</dbReference>
<name>A0A1I7M250_9BURK</name>
<dbReference type="InterPro" id="IPR004045">
    <property type="entry name" value="Glutathione_S-Trfase_N"/>
</dbReference>
<protein>
    <submittedName>
        <fullName evidence="2">Glutathione S-transferase</fullName>
    </submittedName>
</protein>
<dbReference type="InterPro" id="IPR040079">
    <property type="entry name" value="Glutathione_S-Trfase"/>
</dbReference>
<accession>A0A1I7M250</accession>
<dbReference type="SFLD" id="SFLDG00358">
    <property type="entry name" value="Main_(cytGST)"/>
    <property type="match status" value="1"/>
</dbReference>
<keyword evidence="2" id="KW-0808">Transferase</keyword>
<evidence type="ECO:0000259" key="1">
    <source>
        <dbReference type="PROSITE" id="PS50404"/>
    </source>
</evidence>
<gene>
    <name evidence="2" type="ORF">SAMN05216552_104838</name>
</gene>
<dbReference type="PANTHER" id="PTHR44051:SF8">
    <property type="entry name" value="GLUTATHIONE S-TRANSFERASE GSTA"/>
    <property type="match status" value="1"/>
</dbReference>
<dbReference type="STRING" id="1035707.SAMN05216552_104838"/>
<evidence type="ECO:0000313" key="3">
    <source>
        <dbReference type="Proteomes" id="UP000199391"/>
    </source>
</evidence>
<dbReference type="Gene3D" id="1.20.1050.10">
    <property type="match status" value="1"/>
</dbReference>
<dbReference type="SFLD" id="SFLDS00019">
    <property type="entry name" value="Glutathione_Transferase_(cytos"/>
    <property type="match status" value="1"/>
</dbReference>
<keyword evidence="3" id="KW-1185">Reference proteome</keyword>
<feature type="domain" description="GST N-terminal" evidence="1">
    <location>
        <begin position="4"/>
        <end position="90"/>
    </location>
</feature>
<dbReference type="GO" id="GO:0016740">
    <property type="term" value="F:transferase activity"/>
    <property type="evidence" value="ECO:0007669"/>
    <property type="project" value="UniProtKB-KW"/>
</dbReference>
<dbReference type="Pfam" id="PF13410">
    <property type="entry name" value="GST_C_2"/>
    <property type="match status" value="1"/>
</dbReference>
<dbReference type="SUPFAM" id="SSF47616">
    <property type="entry name" value="GST C-terminal domain-like"/>
    <property type="match status" value="1"/>
</dbReference>
<organism evidence="2 3">
    <name type="scientific">Pseudoduganella namucuonensis</name>
    <dbReference type="NCBI Taxonomy" id="1035707"/>
    <lineage>
        <taxon>Bacteria</taxon>
        <taxon>Pseudomonadati</taxon>
        <taxon>Pseudomonadota</taxon>
        <taxon>Betaproteobacteria</taxon>
        <taxon>Burkholderiales</taxon>
        <taxon>Oxalobacteraceae</taxon>
        <taxon>Telluria group</taxon>
        <taxon>Pseudoduganella</taxon>
    </lineage>
</organism>
<dbReference type="Gene3D" id="3.40.30.10">
    <property type="entry name" value="Glutaredoxin"/>
    <property type="match status" value="1"/>
</dbReference>
<evidence type="ECO:0000313" key="2">
    <source>
        <dbReference type="EMBL" id="SFV15890.1"/>
    </source>
</evidence>
<proteinExistence type="predicted"/>
<dbReference type="OrthoDB" id="8772754at2"/>
<dbReference type="SUPFAM" id="SSF52833">
    <property type="entry name" value="Thioredoxin-like"/>
    <property type="match status" value="1"/>
</dbReference>
<dbReference type="RefSeq" id="WP_093560533.1">
    <property type="nucleotide sequence ID" value="NZ_FPBO01000048.1"/>
</dbReference>
<dbReference type="InterPro" id="IPR036249">
    <property type="entry name" value="Thioredoxin-like_sf"/>
</dbReference>
<dbReference type="PROSITE" id="PS50404">
    <property type="entry name" value="GST_NTER"/>
    <property type="match status" value="1"/>
</dbReference>
<reference evidence="3" key="1">
    <citation type="submission" date="2016-10" db="EMBL/GenBank/DDBJ databases">
        <authorList>
            <person name="Varghese N."/>
            <person name="Submissions S."/>
        </authorList>
    </citation>
    <scope>NUCLEOTIDE SEQUENCE [LARGE SCALE GENOMIC DNA]</scope>
    <source>
        <strain evidence="3">CGMCC 1.11014</strain>
    </source>
</reference>
<sequence length="232" mass="26420">MPIQHLKLYHYPASRSARSKWMLHEVVGDAFEVEKVDLYGAVQYSAEFLRLNPNHCVPVLEVTWDNGASRHMLESAAMVAFLADAFPEAGLAPSPGASPERADYLQMLHFGSTWMDMMLWQIRAHEHVLPEPERDPRTVARYRKKFREEVEPQLAARLERAPFICGPEFTAADCIVGHTVFWARGYGLCRDEIFQRYVSHLSQRPAFGAAFSDVRDFVLDATQHPLSARFTG</sequence>